<reference evidence="2 3" key="1">
    <citation type="submission" date="2017-06" db="EMBL/GenBank/DDBJ databases">
        <title>Draft genome sequence of anaerobic fermentative bacterium Anaeromicrobium sediminis DY2726D isolated from West Pacific Ocean sediments.</title>
        <authorList>
            <person name="Zeng X."/>
        </authorList>
    </citation>
    <scope>NUCLEOTIDE SEQUENCE [LARGE SCALE GENOMIC DNA]</scope>
    <source>
        <strain evidence="2 3">DY2726D</strain>
    </source>
</reference>
<feature type="transmembrane region" description="Helical" evidence="1">
    <location>
        <begin position="93"/>
        <end position="114"/>
    </location>
</feature>
<comment type="caution">
    <text evidence="2">The sequence shown here is derived from an EMBL/GenBank/DDBJ whole genome shotgun (WGS) entry which is preliminary data.</text>
</comment>
<feature type="transmembrane region" description="Helical" evidence="1">
    <location>
        <begin position="33"/>
        <end position="49"/>
    </location>
</feature>
<gene>
    <name evidence="2" type="ORF">CCE28_13675</name>
</gene>
<keyword evidence="1" id="KW-0472">Membrane</keyword>
<evidence type="ECO:0000313" key="3">
    <source>
        <dbReference type="Proteomes" id="UP000216024"/>
    </source>
</evidence>
<feature type="transmembrane region" description="Helical" evidence="1">
    <location>
        <begin position="126"/>
        <end position="146"/>
    </location>
</feature>
<feature type="transmembrane region" description="Helical" evidence="1">
    <location>
        <begin position="12"/>
        <end position="27"/>
    </location>
</feature>
<sequence length="150" mass="17471">MKRNKENELRKWLFPVIAMIAYQYSNYIPDETMSYILIIIACALMYYLVKGRIKKESYLWTGLYACLTVTTVIVVIIRSYKGSIHENPIYNKYLWPGLVIFGTLGLIFGIWGNFKYSDDSRRREMIMVLIMVIILVCIGVVGFTLLDKFA</sequence>
<name>A0A267MIL8_9FIRM</name>
<evidence type="ECO:0000313" key="2">
    <source>
        <dbReference type="EMBL" id="PAB58715.1"/>
    </source>
</evidence>
<organism evidence="2 3">
    <name type="scientific">Anaeromicrobium sediminis</name>
    <dbReference type="NCBI Taxonomy" id="1478221"/>
    <lineage>
        <taxon>Bacteria</taxon>
        <taxon>Bacillati</taxon>
        <taxon>Bacillota</taxon>
        <taxon>Clostridia</taxon>
        <taxon>Peptostreptococcales</taxon>
        <taxon>Thermotaleaceae</taxon>
        <taxon>Anaeromicrobium</taxon>
    </lineage>
</organism>
<dbReference type="AlphaFoldDB" id="A0A267MIL8"/>
<feature type="transmembrane region" description="Helical" evidence="1">
    <location>
        <begin position="61"/>
        <end position="81"/>
    </location>
</feature>
<keyword evidence="3" id="KW-1185">Reference proteome</keyword>
<keyword evidence="1" id="KW-1133">Transmembrane helix</keyword>
<dbReference type="EMBL" id="NIBG01000012">
    <property type="protein sequence ID" value="PAB58715.1"/>
    <property type="molecule type" value="Genomic_DNA"/>
</dbReference>
<accession>A0A267MIL8</accession>
<proteinExistence type="predicted"/>
<dbReference type="RefSeq" id="WP_095134295.1">
    <property type="nucleotide sequence ID" value="NZ_NIBG01000012.1"/>
</dbReference>
<dbReference type="Proteomes" id="UP000216024">
    <property type="component" value="Unassembled WGS sequence"/>
</dbReference>
<protein>
    <submittedName>
        <fullName evidence="2">Uncharacterized protein</fullName>
    </submittedName>
</protein>
<keyword evidence="1" id="KW-0812">Transmembrane</keyword>
<evidence type="ECO:0000256" key="1">
    <source>
        <dbReference type="SAM" id="Phobius"/>
    </source>
</evidence>